<dbReference type="Pfam" id="PF08364">
    <property type="entry name" value="IF2_assoc"/>
    <property type="match status" value="1"/>
</dbReference>
<evidence type="ECO:0000256" key="9">
    <source>
        <dbReference type="RuleBase" id="RU000644"/>
    </source>
</evidence>
<dbReference type="GO" id="GO:0003924">
    <property type="term" value="F:GTPase activity"/>
    <property type="evidence" value="ECO:0007669"/>
    <property type="project" value="UniProtKB-UniRule"/>
</dbReference>
<dbReference type="SUPFAM" id="SSF50447">
    <property type="entry name" value="Translation proteins"/>
    <property type="match status" value="2"/>
</dbReference>
<evidence type="ECO:0000313" key="12">
    <source>
        <dbReference type="EMBL" id="KAA9006914.1"/>
    </source>
</evidence>
<protein>
    <recommendedName>
        <fullName evidence="2 8">Translation initiation factor IF-2</fullName>
    </recommendedName>
</protein>
<dbReference type="InterPro" id="IPR036925">
    <property type="entry name" value="TIF_IF2_dom3_sf"/>
</dbReference>
<keyword evidence="3 8" id="KW-0963">Cytoplasm</keyword>
<feature type="compositionally biased region" description="Basic and acidic residues" evidence="10">
    <location>
        <begin position="173"/>
        <end position="199"/>
    </location>
</feature>
<dbReference type="SUPFAM" id="SSF52156">
    <property type="entry name" value="Initiation factor IF2/eIF5b, domain 3"/>
    <property type="match status" value="1"/>
</dbReference>
<evidence type="ECO:0000256" key="8">
    <source>
        <dbReference type="HAMAP-Rule" id="MF_00100"/>
    </source>
</evidence>
<dbReference type="InterPro" id="IPR053905">
    <property type="entry name" value="EF-G-like_DII"/>
</dbReference>
<dbReference type="FunFam" id="3.40.50.10050:FF:000001">
    <property type="entry name" value="Translation initiation factor IF-2"/>
    <property type="match status" value="1"/>
</dbReference>
<evidence type="ECO:0000313" key="13">
    <source>
        <dbReference type="Proteomes" id="UP000326554"/>
    </source>
</evidence>
<dbReference type="Gene3D" id="3.40.50.300">
    <property type="entry name" value="P-loop containing nucleotide triphosphate hydrolases"/>
    <property type="match status" value="1"/>
</dbReference>
<comment type="similarity">
    <text evidence="1 8 9">Belongs to the TRAFAC class translation factor GTPase superfamily. Classic translation factor GTPase family. IF-2 subfamily.</text>
</comment>
<dbReference type="PROSITE" id="PS01176">
    <property type="entry name" value="IF2"/>
    <property type="match status" value="1"/>
</dbReference>
<dbReference type="RefSeq" id="WP_150445932.1">
    <property type="nucleotide sequence ID" value="NZ_VYQE01000004.1"/>
</dbReference>
<dbReference type="CDD" id="cd03692">
    <property type="entry name" value="mtIF2_IVc"/>
    <property type="match status" value="1"/>
</dbReference>
<dbReference type="Pfam" id="PF11987">
    <property type="entry name" value="IF-2"/>
    <property type="match status" value="1"/>
</dbReference>
<dbReference type="InterPro" id="IPR015760">
    <property type="entry name" value="TIF_IF2"/>
</dbReference>
<evidence type="ECO:0000256" key="2">
    <source>
        <dbReference type="ARBA" id="ARBA00020675"/>
    </source>
</evidence>
<dbReference type="FunFam" id="2.40.30.10:FF:000007">
    <property type="entry name" value="Translation initiation factor IF-2"/>
    <property type="match status" value="1"/>
</dbReference>
<dbReference type="InterPro" id="IPR044145">
    <property type="entry name" value="IF2_II"/>
</dbReference>
<dbReference type="Gene3D" id="2.40.30.10">
    <property type="entry name" value="Translation factors"/>
    <property type="match status" value="2"/>
</dbReference>
<dbReference type="GO" id="GO:0003743">
    <property type="term" value="F:translation initiation factor activity"/>
    <property type="evidence" value="ECO:0007669"/>
    <property type="project" value="UniProtKB-UniRule"/>
</dbReference>
<dbReference type="SUPFAM" id="SSF52540">
    <property type="entry name" value="P-loop containing nucleoside triphosphate hydrolases"/>
    <property type="match status" value="1"/>
</dbReference>
<evidence type="ECO:0000256" key="7">
    <source>
        <dbReference type="ARBA" id="ARBA00023134"/>
    </source>
</evidence>
<feature type="binding site" evidence="8">
    <location>
        <begin position="338"/>
        <end position="345"/>
    </location>
    <ligand>
        <name>GTP</name>
        <dbReference type="ChEBI" id="CHEBI:37565"/>
    </ligand>
</feature>
<dbReference type="InterPro" id="IPR027417">
    <property type="entry name" value="P-loop_NTPase"/>
</dbReference>
<feature type="compositionally biased region" description="Low complexity" evidence="10">
    <location>
        <begin position="152"/>
        <end position="171"/>
    </location>
</feature>
<feature type="compositionally biased region" description="Polar residues" evidence="10">
    <location>
        <begin position="16"/>
        <end position="26"/>
    </location>
</feature>
<name>A0A5J5GHA3_9RHOB</name>
<dbReference type="HAMAP" id="MF_00100_B">
    <property type="entry name" value="IF_2_B"/>
    <property type="match status" value="1"/>
</dbReference>
<dbReference type="EMBL" id="VYQE01000004">
    <property type="protein sequence ID" value="KAA9006914.1"/>
    <property type="molecule type" value="Genomic_DNA"/>
</dbReference>
<dbReference type="CDD" id="cd01887">
    <property type="entry name" value="IF2_eIF5B"/>
    <property type="match status" value="1"/>
</dbReference>
<dbReference type="FunFam" id="3.40.50.300:FF:000019">
    <property type="entry name" value="Translation initiation factor IF-2"/>
    <property type="match status" value="1"/>
</dbReference>
<feature type="domain" description="Tr-type G" evidence="11">
    <location>
        <begin position="329"/>
        <end position="499"/>
    </location>
</feature>
<feature type="compositionally biased region" description="Basic and acidic residues" evidence="10">
    <location>
        <begin position="84"/>
        <end position="151"/>
    </location>
</feature>
<dbReference type="CDD" id="cd03702">
    <property type="entry name" value="IF2_mtIF2_II"/>
    <property type="match status" value="1"/>
</dbReference>
<dbReference type="GO" id="GO:0005525">
    <property type="term" value="F:GTP binding"/>
    <property type="evidence" value="ECO:0007669"/>
    <property type="project" value="UniProtKB-KW"/>
</dbReference>
<dbReference type="FunFam" id="2.40.30.10:FF:000008">
    <property type="entry name" value="Translation initiation factor IF-2"/>
    <property type="match status" value="1"/>
</dbReference>
<dbReference type="Pfam" id="PF04760">
    <property type="entry name" value="IF2_N"/>
    <property type="match status" value="1"/>
</dbReference>
<feature type="region of interest" description="Disordered" evidence="10">
    <location>
        <begin position="1"/>
        <end position="245"/>
    </location>
</feature>
<dbReference type="NCBIfam" id="TIGR00487">
    <property type="entry name" value="IF-2"/>
    <property type="match status" value="1"/>
</dbReference>
<dbReference type="InterPro" id="IPR009000">
    <property type="entry name" value="Transl_B-barrel_sf"/>
</dbReference>
<evidence type="ECO:0000256" key="6">
    <source>
        <dbReference type="ARBA" id="ARBA00022917"/>
    </source>
</evidence>
<organism evidence="12 13">
    <name type="scientific">Histidinibacterium aquaticum</name>
    <dbReference type="NCBI Taxonomy" id="2613962"/>
    <lineage>
        <taxon>Bacteria</taxon>
        <taxon>Pseudomonadati</taxon>
        <taxon>Pseudomonadota</taxon>
        <taxon>Alphaproteobacteria</taxon>
        <taxon>Rhodobacterales</taxon>
        <taxon>Paracoccaceae</taxon>
        <taxon>Histidinibacterium</taxon>
    </lineage>
</organism>
<dbReference type="PANTHER" id="PTHR43381">
    <property type="entry name" value="TRANSLATION INITIATION FACTOR IF-2-RELATED"/>
    <property type="match status" value="1"/>
</dbReference>
<comment type="subcellular location">
    <subcellularLocation>
        <location evidence="8">Cytoplasm</location>
    </subcellularLocation>
</comment>
<sequence>MSDTDGKKTLGLRGSRSGNVKQSFSHGRTKNVVVETKRKRVVSKPGAGAGKSAAPQGGGDPSKRPAGISEAELERRMKALALAKARESEDAEKRAAEEKAREEERQRRRDEAEAKEREQREAEERAKARAEEEERKKREAEEAKARKDAEKNAPAADPAAAQAAEAAGAARPAKKDRERDNKGGADRAPKKGRADDGGNRRSGKLTLNQALAGGEGGRQKSMAAMKRKQERARQKAMGGPVEREKVTREVQLPEAIMVSELANRMSERVADVVKALMQNGIMATQTQTIDADTAELIIEEFGHKVRRVSDADVEDVIHIEDDKPEELKARPPVITVMGHVDHGKTSILDAIRKARVVQGEAGGITQHIGAYQVETDSGSTLTFLDTPGHAAFTSMRARGAQVTDIVVLVVAADDAVMPQTIEAINHAKAAKVPMIIAINKCDKPEANPDKVRTDLLQHEVIVEKLSGDVQDVEVSATTGAGLDELLEAIALQSEVLELKANPDRSAEGAVIEAQLDVGRGPVATVLVQRGTLKQGDIFVVGEQWGKVRAMENDQGNRVKEAGPSVPVEVLGLNGTPEAGDVLNVVETEAQAREIAEYRQNAAKEKRAMAGAATTLEAMMAKAKADENVEELPILVKADVQGSAEAIVQAMEKIGNEEVRVRVLHSGVGAITETDVGLAEASGAPIMGFNVRANASARNTANQKGVEIRYYSVIYDLVDDVKAAASGLLSAEVRENFIGYAEIKEVFKVSNVGKVAGCLVTEGIARRSAGVRLLRDNVVIHEGTLKTLKRFKDEVAEVISGQECGMAFQNYEDIRPGDIIEIFEREEIERSL</sequence>
<keyword evidence="13" id="KW-1185">Reference proteome</keyword>
<dbReference type="AlphaFoldDB" id="A0A5J5GHA3"/>
<evidence type="ECO:0000259" key="11">
    <source>
        <dbReference type="PROSITE" id="PS51722"/>
    </source>
</evidence>
<proteinExistence type="inferred from homology"/>
<feature type="binding site" evidence="8">
    <location>
        <begin position="385"/>
        <end position="389"/>
    </location>
    <ligand>
        <name>GTP</name>
        <dbReference type="ChEBI" id="CHEBI:37565"/>
    </ligand>
</feature>
<evidence type="ECO:0000256" key="10">
    <source>
        <dbReference type="SAM" id="MobiDB-lite"/>
    </source>
</evidence>
<keyword evidence="6 8" id="KW-0648">Protein biosynthesis</keyword>
<dbReference type="InterPro" id="IPR006847">
    <property type="entry name" value="IF2_N"/>
</dbReference>
<evidence type="ECO:0000256" key="1">
    <source>
        <dbReference type="ARBA" id="ARBA00007733"/>
    </source>
</evidence>
<keyword evidence="7 8" id="KW-0342">GTP-binding</keyword>
<comment type="caution">
    <text evidence="8">Lacks conserved residue(s) required for the propagation of feature annotation.</text>
</comment>
<keyword evidence="5 8" id="KW-0547">Nucleotide-binding</keyword>
<dbReference type="PROSITE" id="PS51722">
    <property type="entry name" value="G_TR_2"/>
    <property type="match status" value="1"/>
</dbReference>
<comment type="caution">
    <text evidence="12">The sequence shown here is derived from an EMBL/GenBank/DDBJ whole genome shotgun (WGS) entry which is preliminary data.</text>
</comment>
<dbReference type="InterPro" id="IPR023115">
    <property type="entry name" value="TIF_IF2_dom3"/>
</dbReference>
<dbReference type="InterPro" id="IPR005225">
    <property type="entry name" value="Small_GTP-bd"/>
</dbReference>
<evidence type="ECO:0000256" key="3">
    <source>
        <dbReference type="ARBA" id="ARBA00022490"/>
    </source>
</evidence>
<dbReference type="InterPro" id="IPR013575">
    <property type="entry name" value="IF2_assoc_dom_bac"/>
</dbReference>
<dbReference type="Gene3D" id="3.40.50.10050">
    <property type="entry name" value="Translation initiation factor IF- 2, domain 3"/>
    <property type="match status" value="1"/>
</dbReference>
<feature type="compositionally biased region" description="Low complexity" evidence="10">
    <location>
        <begin position="43"/>
        <end position="55"/>
    </location>
</feature>
<comment type="function">
    <text evidence="8 9">One of the essential components for the initiation of protein synthesis. Protects formylmethionyl-tRNA from spontaneous hydrolysis and promotes its binding to the 30S ribosomal subunits. Also involved in the hydrolysis of GTP during the formation of the 70S ribosomal complex.</text>
</comment>
<accession>A0A5J5GHA3</accession>
<gene>
    <name evidence="8 12" type="primary">infB</name>
    <name evidence="12" type="ORF">F3S47_14175</name>
</gene>
<dbReference type="PANTHER" id="PTHR43381:SF5">
    <property type="entry name" value="TR-TYPE G DOMAIN-CONTAINING PROTEIN"/>
    <property type="match status" value="1"/>
</dbReference>
<feature type="binding site" evidence="8">
    <location>
        <begin position="439"/>
        <end position="442"/>
    </location>
    <ligand>
        <name>GTP</name>
        <dbReference type="ChEBI" id="CHEBI:37565"/>
    </ligand>
</feature>
<reference evidence="12 13" key="1">
    <citation type="submission" date="2019-09" db="EMBL/GenBank/DDBJ databases">
        <authorList>
            <person name="Park J.-S."/>
            <person name="Choi H.-J."/>
        </authorList>
    </citation>
    <scope>NUCLEOTIDE SEQUENCE [LARGE SCALE GENOMIC DNA]</scope>
    <source>
        <strain evidence="12 13">176SS1-4</strain>
    </source>
</reference>
<evidence type="ECO:0000256" key="4">
    <source>
        <dbReference type="ARBA" id="ARBA00022540"/>
    </source>
</evidence>
<evidence type="ECO:0000256" key="5">
    <source>
        <dbReference type="ARBA" id="ARBA00022741"/>
    </source>
</evidence>
<dbReference type="NCBIfam" id="TIGR00231">
    <property type="entry name" value="small_GTP"/>
    <property type="match status" value="1"/>
</dbReference>
<dbReference type="InterPro" id="IPR000178">
    <property type="entry name" value="TF_IF2_bacterial-like"/>
</dbReference>
<dbReference type="Proteomes" id="UP000326554">
    <property type="component" value="Unassembled WGS sequence"/>
</dbReference>
<dbReference type="InterPro" id="IPR000795">
    <property type="entry name" value="T_Tr_GTP-bd_dom"/>
</dbReference>
<dbReference type="Pfam" id="PF22042">
    <property type="entry name" value="EF-G_D2"/>
    <property type="match status" value="1"/>
</dbReference>
<keyword evidence="4 8" id="KW-0396">Initiation factor</keyword>
<dbReference type="GO" id="GO:0005829">
    <property type="term" value="C:cytosol"/>
    <property type="evidence" value="ECO:0007669"/>
    <property type="project" value="TreeGrafter"/>
</dbReference>
<dbReference type="Pfam" id="PF00009">
    <property type="entry name" value="GTP_EFTU"/>
    <property type="match status" value="1"/>
</dbReference>